<sequence>MPNLKNLCRRNVLSFVTVSLAVCIGFAMQSSEAAILVNEESAETPNSTRLIPFPKAFALPQFSTTERLPSLPNDHGHGIALLQEPVLVAVADDIPVGILPVEETAPRLGCVPTMSAEAAAGALIDVSLTAPCYANETVMFTHGDLTFHMRMPAEGPLKVQLPALSETAEVSASFAIGDTVIATTVVDSLAFYDRVVISWFGRGGAELHAREFGAKYGASGHVWRGQPRDVGALSGGEGGFLIQLGTSDLSIAGQAEVYTFPSGISNQVGDVEVSVEAEVTEVNCGKPLKIKSGALRQGRVTDQHELVLQMPDCSAIGEFLVLKNLVEDLTIARK</sequence>
<dbReference type="Proteomes" id="UP001157961">
    <property type="component" value="Unassembled WGS sequence"/>
</dbReference>
<proteinExistence type="predicted"/>
<accession>A0ABY1NAT8</accession>
<evidence type="ECO:0000256" key="1">
    <source>
        <dbReference type="SAM" id="SignalP"/>
    </source>
</evidence>
<evidence type="ECO:0000313" key="3">
    <source>
        <dbReference type="Proteomes" id="UP001157961"/>
    </source>
</evidence>
<reference evidence="2 3" key="1">
    <citation type="submission" date="2017-05" db="EMBL/GenBank/DDBJ databases">
        <authorList>
            <person name="Varghese N."/>
            <person name="Submissions S."/>
        </authorList>
    </citation>
    <scope>NUCLEOTIDE SEQUENCE [LARGE SCALE GENOMIC DNA]</scope>
    <source>
        <strain evidence="2 3">DSM 29734</strain>
    </source>
</reference>
<name>A0ABY1NAT8_9RHOB</name>
<gene>
    <name evidence="2" type="ORF">SAMN06265373_101515</name>
</gene>
<feature type="chain" id="PRO_5045856737" description="Translocase" evidence="1">
    <location>
        <begin position="34"/>
        <end position="334"/>
    </location>
</feature>
<evidence type="ECO:0000313" key="2">
    <source>
        <dbReference type="EMBL" id="SMP05008.1"/>
    </source>
</evidence>
<organism evidence="2 3">
    <name type="scientific">Shimia sagamensis</name>
    <dbReference type="NCBI Taxonomy" id="1566352"/>
    <lineage>
        <taxon>Bacteria</taxon>
        <taxon>Pseudomonadati</taxon>
        <taxon>Pseudomonadota</taxon>
        <taxon>Alphaproteobacteria</taxon>
        <taxon>Rhodobacterales</taxon>
        <taxon>Roseobacteraceae</taxon>
    </lineage>
</organism>
<keyword evidence="3" id="KW-1185">Reference proteome</keyword>
<dbReference type="RefSeq" id="WP_283424369.1">
    <property type="nucleotide sequence ID" value="NZ_FXTY01000001.1"/>
</dbReference>
<comment type="caution">
    <text evidence="2">The sequence shown here is derived from an EMBL/GenBank/DDBJ whole genome shotgun (WGS) entry which is preliminary data.</text>
</comment>
<protein>
    <recommendedName>
        <fullName evidence="4">Translocase</fullName>
    </recommendedName>
</protein>
<evidence type="ECO:0008006" key="4">
    <source>
        <dbReference type="Google" id="ProtNLM"/>
    </source>
</evidence>
<dbReference type="EMBL" id="FXTY01000001">
    <property type="protein sequence ID" value="SMP05008.1"/>
    <property type="molecule type" value="Genomic_DNA"/>
</dbReference>
<feature type="signal peptide" evidence="1">
    <location>
        <begin position="1"/>
        <end position="33"/>
    </location>
</feature>
<keyword evidence="1" id="KW-0732">Signal</keyword>